<name>A0A3B1A889_9ZZZZ</name>
<dbReference type="PANTHER" id="PTHR38033:SF1">
    <property type="entry name" value="DOTU FAMILY TYPE IV_VI SECRETION SYSTEM PROTEIN"/>
    <property type="match status" value="1"/>
</dbReference>
<keyword evidence="2" id="KW-0472">Membrane</keyword>
<dbReference type="InterPro" id="IPR017732">
    <property type="entry name" value="T4/T6SS_DotU"/>
</dbReference>
<feature type="region of interest" description="Disordered" evidence="1">
    <location>
        <begin position="1"/>
        <end position="55"/>
    </location>
</feature>
<sequence length="309" mass="34262">MASDDSNNQDKTVFKQPVNRGDGTVVRPMPGGRAASGYAPPQPAAADPAPSNYTRQPNIDISSEQFKNTYGLNKLVNAASVLIAVFCKTRTSLSHPDVAGLHQQLVREIRAFDDKMREAGVKHEIQLAARYLICTILDEAVLNTPWGAESAWTQKTLLSTFHNETAGGEKFFLIIDRMRSSPAENIEILELMYICISLGYEGKYRVINRGRDALEQLRDELFHIIRTHRGEYERSLSPHGRGLGSGRNSLTQHIPIWVAASVFISVLVLGYSGARYWLHQSTDHVAAQLTEIANVDASASKKPNLFESK</sequence>
<feature type="transmembrane region" description="Helical" evidence="2">
    <location>
        <begin position="254"/>
        <end position="274"/>
    </location>
</feature>
<dbReference type="EMBL" id="UOFQ01000119">
    <property type="protein sequence ID" value="VAW89036.1"/>
    <property type="molecule type" value="Genomic_DNA"/>
</dbReference>
<gene>
    <name evidence="4" type="ORF">MNBD_GAMMA17-1821</name>
</gene>
<dbReference type="InterPro" id="IPR038522">
    <property type="entry name" value="T4/T6SS_DotU_sf"/>
</dbReference>
<feature type="compositionally biased region" description="Polar residues" evidence="1">
    <location>
        <begin position="1"/>
        <end position="11"/>
    </location>
</feature>
<feature type="domain" description="Type IV / VI secretion system DotU" evidence="3">
    <location>
        <begin position="75"/>
        <end position="277"/>
    </location>
</feature>
<protein>
    <submittedName>
        <fullName evidence="4">Outer membrane protein ImpK/VasF, OmpA/MotB domain</fullName>
    </submittedName>
</protein>
<dbReference type="NCBIfam" id="TIGR03349">
    <property type="entry name" value="IV_VI_DotU"/>
    <property type="match status" value="1"/>
</dbReference>
<accession>A0A3B1A889</accession>
<proteinExistence type="predicted"/>
<evidence type="ECO:0000313" key="4">
    <source>
        <dbReference type="EMBL" id="VAW89036.1"/>
    </source>
</evidence>
<dbReference type="AlphaFoldDB" id="A0A3B1A889"/>
<keyword evidence="2" id="KW-1133">Transmembrane helix</keyword>
<keyword evidence="2" id="KW-0812">Transmembrane</keyword>
<dbReference type="Gene3D" id="1.25.40.590">
    <property type="entry name" value="Type IV / VI secretion system, DotU"/>
    <property type="match status" value="1"/>
</dbReference>
<dbReference type="Pfam" id="PF09850">
    <property type="entry name" value="DotU"/>
    <property type="match status" value="1"/>
</dbReference>
<dbReference type="NCBIfam" id="NF038228">
    <property type="entry name" value="IcmH_DotU_IVB"/>
    <property type="match status" value="1"/>
</dbReference>
<evidence type="ECO:0000256" key="2">
    <source>
        <dbReference type="SAM" id="Phobius"/>
    </source>
</evidence>
<evidence type="ECO:0000256" key="1">
    <source>
        <dbReference type="SAM" id="MobiDB-lite"/>
    </source>
</evidence>
<evidence type="ECO:0000259" key="3">
    <source>
        <dbReference type="Pfam" id="PF09850"/>
    </source>
</evidence>
<reference evidence="4" key="1">
    <citation type="submission" date="2018-06" db="EMBL/GenBank/DDBJ databases">
        <authorList>
            <person name="Zhirakovskaya E."/>
        </authorList>
    </citation>
    <scope>NUCLEOTIDE SEQUENCE</scope>
</reference>
<dbReference type="PANTHER" id="PTHR38033">
    <property type="entry name" value="MEMBRANE PROTEIN-RELATED"/>
    <property type="match status" value="1"/>
</dbReference>
<organism evidence="4">
    <name type="scientific">hydrothermal vent metagenome</name>
    <dbReference type="NCBI Taxonomy" id="652676"/>
    <lineage>
        <taxon>unclassified sequences</taxon>
        <taxon>metagenomes</taxon>
        <taxon>ecological metagenomes</taxon>
    </lineage>
</organism>